<name>A0AAP0NY68_9MAGN</name>
<comment type="caution">
    <text evidence="2">The sequence shown here is derived from an EMBL/GenBank/DDBJ whole genome shotgun (WGS) entry which is preliminary data.</text>
</comment>
<dbReference type="Pfam" id="PF04614">
    <property type="entry name" value="Pex19"/>
    <property type="match status" value="1"/>
</dbReference>
<dbReference type="GO" id="GO:0005778">
    <property type="term" value="C:peroxisomal membrane"/>
    <property type="evidence" value="ECO:0007669"/>
    <property type="project" value="TreeGrafter"/>
</dbReference>
<reference evidence="2 3" key="1">
    <citation type="submission" date="2024-01" db="EMBL/GenBank/DDBJ databases">
        <title>Genome assemblies of Stephania.</title>
        <authorList>
            <person name="Yang L."/>
        </authorList>
    </citation>
    <scope>NUCLEOTIDE SEQUENCE [LARGE SCALE GENOMIC DNA]</scope>
    <source>
        <strain evidence="2">YNDBR</strain>
        <tissue evidence="2">Leaf</tissue>
    </source>
</reference>
<dbReference type="EMBL" id="JBBNAF010000008">
    <property type="protein sequence ID" value="KAK9120626.1"/>
    <property type="molecule type" value="Genomic_DNA"/>
</dbReference>
<dbReference type="InterPro" id="IPR038322">
    <property type="entry name" value="Pex19_C_sf"/>
</dbReference>
<feature type="region of interest" description="Disordered" evidence="1">
    <location>
        <begin position="49"/>
        <end position="71"/>
    </location>
</feature>
<dbReference type="GO" id="GO:0045046">
    <property type="term" value="P:protein import into peroxisome membrane"/>
    <property type="evidence" value="ECO:0007669"/>
    <property type="project" value="TreeGrafter"/>
</dbReference>
<evidence type="ECO:0000313" key="3">
    <source>
        <dbReference type="Proteomes" id="UP001420932"/>
    </source>
</evidence>
<feature type="compositionally biased region" description="Basic and acidic residues" evidence="1">
    <location>
        <begin position="62"/>
        <end position="71"/>
    </location>
</feature>
<evidence type="ECO:0000256" key="1">
    <source>
        <dbReference type="SAM" id="MobiDB-lite"/>
    </source>
</evidence>
<dbReference type="Gene3D" id="1.20.120.900">
    <property type="entry name" value="Pex19, mPTS binding domain"/>
    <property type="match status" value="1"/>
</dbReference>
<evidence type="ECO:0000313" key="2">
    <source>
        <dbReference type="EMBL" id="KAK9120626.1"/>
    </source>
</evidence>
<gene>
    <name evidence="2" type="ORF">Syun_018243</name>
</gene>
<dbReference type="InterPro" id="IPR006708">
    <property type="entry name" value="Pex19"/>
</dbReference>
<dbReference type="PANTHER" id="PTHR12774:SF2">
    <property type="entry name" value="PEROXISOMAL BIOGENESIS FACTOR 19"/>
    <property type="match status" value="1"/>
</dbReference>
<proteinExistence type="predicted"/>
<protein>
    <recommendedName>
        <fullName evidence="4">Peroxin-19</fullName>
    </recommendedName>
</protein>
<dbReference type="PANTHER" id="PTHR12774">
    <property type="entry name" value="PEROXISOMAL BIOGENESIS FACTOR 19"/>
    <property type="match status" value="1"/>
</dbReference>
<sequence>MADHSDDLDELLDSALDDFNNLNVSSSTNRADWIVVAFWRAGIGGGLPDLRSKGKGKGKGKVGKENHAGEALEKLREQTREAVRGLETATATATAAASGGLEMDESIDEWVKQFQEMAGSQDMDSIVENMMQQLLSKEILQEPMKEIGEKYPEWLEEHKSGLSKEDYDRYNLQYNLIKELNSVYETDPNNFSKIVELMQKMQECGQPPSDIVQDLAPDLDLANLGQLSPEALESKPNCAVILSQTSRKALSHLRSSGLPGSRSENIPFNWKRNCITGAGIAYIETPCMSPALRAILRRNDDINAIVTPWLDARSFNLASNSSKCNTSIRL</sequence>
<dbReference type="GO" id="GO:0033328">
    <property type="term" value="F:peroxisome membrane targeting sequence binding"/>
    <property type="evidence" value="ECO:0007669"/>
    <property type="project" value="TreeGrafter"/>
</dbReference>
<keyword evidence="3" id="KW-1185">Reference proteome</keyword>
<dbReference type="Proteomes" id="UP001420932">
    <property type="component" value="Unassembled WGS sequence"/>
</dbReference>
<organism evidence="2 3">
    <name type="scientific">Stephania yunnanensis</name>
    <dbReference type="NCBI Taxonomy" id="152371"/>
    <lineage>
        <taxon>Eukaryota</taxon>
        <taxon>Viridiplantae</taxon>
        <taxon>Streptophyta</taxon>
        <taxon>Embryophyta</taxon>
        <taxon>Tracheophyta</taxon>
        <taxon>Spermatophyta</taxon>
        <taxon>Magnoliopsida</taxon>
        <taxon>Ranunculales</taxon>
        <taxon>Menispermaceae</taxon>
        <taxon>Menispermoideae</taxon>
        <taxon>Cissampelideae</taxon>
        <taxon>Stephania</taxon>
    </lineage>
</organism>
<accession>A0AAP0NY68</accession>
<evidence type="ECO:0008006" key="4">
    <source>
        <dbReference type="Google" id="ProtNLM"/>
    </source>
</evidence>
<dbReference type="AlphaFoldDB" id="A0AAP0NY68"/>